<reference evidence="2" key="1">
    <citation type="journal article" date="2021" name="PeerJ">
        <title>Extensive microbial diversity within the chicken gut microbiome revealed by metagenomics and culture.</title>
        <authorList>
            <person name="Gilroy R."/>
            <person name="Ravi A."/>
            <person name="Getino M."/>
            <person name="Pursley I."/>
            <person name="Horton D.L."/>
            <person name="Alikhan N.F."/>
            <person name="Baker D."/>
            <person name="Gharbi K."/>
            <person name="Hall N."/>
            <person name="Watson M."/>
            <person name="Adriaenssens E.M."/>
            <person name="Foster-Nyarko E."/>
            <person name="Jarju S."/>
            <person name="Secka A."/>
            <person name="Antonio M."/>
            <person name="Oren A."/>
            <person name="Chaudhuri R.R."/>
            <person name="La Ragione R."/>
            <person name="Hildebrand F."/>
            <person name="Pallen M.J."/>
        </authorList>
    </citation>
    <scope>NUCLEOTIDE SEQUENCE</scope>
    <source>
        <strain evidence="2">CHK195-9823</strain>
    </source>
</reference>
<comment type="caution">
    <text evidence="2">The sequence shown here is derived from an EMBL/GenBank/DDBJ whole genome shotgun (WGS) entry which is preliminary data.</text>
</comment>
<feature type="transmembrane region" description="Helical" evidence="1">
    <location>
        <begin position="91"/>
        <end position="107"/>
    </location>
</feature>
<protein>
    <recommendedName>
        <fullName evidence="4">Glutamyl-tRNA amidotransferase</fullName>
    </recommendedName>
</protein>
<evidence type="ECO:0008006" key="4">
    <source>
        <dbReference type="Google" id="ProtNLM"/>
    </source>
</evidence>
<feature type="transmembrane region" description="Helical" evidence="1">
    <location>
        <begin position="52"/>
        <end position="70"/>
    </location>
</feature>
<evidence type="ECO:0000256" key="1">
    <source>
        <dbReference type="SAM" id="Phobius"/>
    </source>
</evidence>
<sequence>MKKIRKIEKRNQYRKKIMCMAVMLLICMTCYTIPVFASSAIITSKFNTLKDIVAGVVTAIGAIVVLWGIFEFGNAMQTQEGGAQSQALKRIGGGLVMVIASQLLALLV</sequence>
<keyword evidence="1" id="KW-0472">Membrane</keyword>
<proteinExistence type="predicted"/>
<organism evidence="2 3">
    <name type="scientific">Candidatus Blautia stercorigallinarum</name>
    <dbReference type="NCBI Taxonomy" id="2838501"/>
    <lineage>
        <taxon>Bacteria</taxon>
        <taxon>Bacillati</taxon>
        <taxon>Bacillota</taxon>
        <taxon>Clostridia</taxon>
        <taxon>Lachnospirales</taxon>
        <taxon>Lachnospiraceae</taxon>
        <taxon>Blautia</taxon>
    </lineage>
</organism>
<gene>
    <name evidence="2" type="ORF">H9747_07420</name>
</gene>
<feature type="transmembrane region" description="Helical" evidence="1">
    <location>
        <begin position="21"/>
        <end position="46"/>
    </location>
</feature>
<accession>A0A9D1PEL4</accession>
<dbReference type="EMBL" id="DXIQ01000045">
    <property type="protein sequence ID" value="HIV38813.1"/>
    <property type="molecule type" value="Genomic_DNA"/>
</dbReference>
<keyword evidence="1" id="KW-1133">Transmembrane helix</keyword>
<dbReference type="Proteomes" id="UP000886814">
    <property type="component" value="Unassembled WGS sequence"/>
</dbReference>
<keyword evidence="1" id="KW-0812">Transmembrane</keyword>
<dbReference type="AlphaFoldDB" id="A0A9D1PEL4"/>
<name>A0A9D1PEL4_9FIRM</name>
<reference evidence="2" key="2">
    <citation type="submission" date="2021-04" db="EMBL/GenBank/DDBJ databases">
        <authorList>
            <person name="Gilroy R."/>
        </authorList>
    </citation>
    <scope>NUCLEOTIDE SEQUENCE</scope>
    <source>
        <strain evidence="2">CHK195-9823</strain>
    </source>
</reference>
<evidence type="ECO:0000313" key="2">
    <source>
        <dbReference type="EMBL" id="HIV38813.1"/>
    </source>
</evidence>
<evidence type="ECO:0000313" key="3">
    <source>
        <dbReference type="Proteomes" id="UP000886814"/>
    </source>
</evidence>